<protein>
    <submittedName>
        <fullName evidence="2">Uncharacterized protein</fullName>
    </submittedName>
</protein>
<organism evidence="2 3">
    <name type="scientific">Ricinus communis</name>
    <name type="common">Castor bean</name>
    <dbReference type="NCBI Taxonomy" id="3988"/>
    <lineage>
        <taxon>Eukaryota</taxon>
        <taxon>Viridiplantae</taxon>
        <taxon>Streptophyta</taxon>
        <taxon>Embryophyta</taxon>
        <taxon>Tracheophyta</taxon>
        <taxon>Spermatophyta</taxon>
        <taxon>Magnoliopsida</taxon>
        <taxon>eudicotyledons</taxon>
        <taxon>Gunneridae</taxon>
        <taxon>Pentapetalae</taxon>
        <taxon>rosids</taxon>
        <taxon>fabids</taxon>
        <taxon>Malpighiales</taxon>
        <taxon>Euphorbiaceae</taxon>
        <taxon>Acalyphoideae</taxon>
        <taxon>Acalypheae</taxon>
        <taxon>Ricinus</taxon>
    </lineage>
</organism>
<dbReference type="Proteomes" id="UP000008311">
    <property type="component" value="Unassembled WGS sequence"/>
</dbReference>
<reference evidence="3" key="1">
    <citation type="journal article" date="2010" name="Nat. Biotechnol.">
        <title>Draft genome sequence of the oilseed species Ricinus communis.</title>
        <authorList>
            <person name="Chan A.P."/>
            <person name="Crabtree J."/>
            <person name="Zhao Q."/>
            <person name="Lorenzi H."/>
            <person name="Orvis J."/>
            <person name="Puiu D."/>
            <person name="Melake-Berhan A."/>
            <person name="Jones K.M."/>
            <person name="Redman J."/>
            <person name="Chen G."/>
            <person name="Cahoon E.B."/>
            <person name="Gedil M."/>
            <person name="Stanke M."/>
            <person name="Haas B.J."/>
            <person name="Wortman J.R."/>
            <person name="Fraser-Liggett C.M."/>
            <person name="Ravel J."/>
            <person name="Rabinowicz P.D."/>
        </authorList>
    </citation>
    <scope>NUCLEOTIDE SEQUENCE [LARGE SCALE GENOMIC DNA]</scope>
    <source>
        <strain evidence="3">cv. Hale</strain>
    </source>
</reference>
<sequence>MHVVALAVVAPDAPSMNVPVCVQFTVAWAMPDVGMGLVGARGDRHRGRGAHAARRVVGDEEVIERDRIALAVGAALGIHLVAAVVRHAVATAGPGAARAVDDLRDAVLRSEHGTVDGGVAVDDGLGRIHRERAGHHVARHAHLRTDLQRRLGRDLARDHRLGGEQADDRGRDVALDRALRTQLERFRRHDVAVDFRARPRRDRRAGHAAVDDGVRRDVDAARRRDLAVDRQAGTGPEVGIAGLDIRRQRLRLAADAEGVRGDECPPADAEIASLDAADVEVSRAGQHGAAAHREAVVVAERDVGRDLHRIAAGDHHLVVPARQRQARARVDGTRQRAIADGAAVERVDGTGGRGDACRGQHQGKQNQTEAAQDHGWAIIS</sequence>
<evidence type="ECO:0000256" key="1">
    <source>
        <dbReference type="SAM" id="MobiDB-lite"/>
    </source>
</evidence>
<keyword evidence="3" id="KW-1185">Reference proteome</keyword>
<evidence type="ECO:0000313" key="3">
    <source>
        <dbReference type="Proteomes" id="UP000008311"/>
    </source>
</evidence>
<gene>
    <name evidence="2" type="ORF">RCOM_1814750</name>
</gene>
<accession>B9THA3</accession>
<name>B9THA3_RICCO</name>
<dbReference type="AlphaFoldDB" id="B9THA3"/>
<feature type="region of interest" description="Disordered" evidence="1">
    <location>
        <begin position="347"/>
        <end position="380"/>
    </location>
</feature>
<evidence type="ECO:0000313" key="2">
    <source>
        <dbReference type="EMBL" id="EEF24761.1"/>
    </source>
</evidence>
<proteinExistence type="predicted"/>
<dbReference type="InParanoid" id="B9THA3"/>
<dbReference type="EMBL" id="EQ981354">
    <property type="protein sequence ID" value="EEF24761.1"/>
    <property type="molecule type" value="Genomic_DNA"/>
</dbReference>